<name>A0ABR7XR12_9SPHI</name>
<proteinExistence type="predicted"/>
<protein>
    <recommendedName>
        <fullName evidence="3">DUF4625 domain-containing protein</fullName>
    </recommendedName>
</protein>
<evidence type="ECO:0000313" key="2">
    <source>
        <dbReference type="Proteomes" id="UP000651112"/>
    </source>
</evidence>
<dbReference type="PROSITE" id="PS51257">
    <property type="entry name" value="PROKAR_LIPOPROTEIN"/>
    <property type="match status" value="1"/>
</dbReference>
<organism evidence="1 2">
    <name type="scientific">Sphingobacterium chuzhouense</name>
    <dbReference type="NCBI Taxonomy" id="1742264"/>
    <lineage>
        <taxon>Bacteria</taxon>
        <taxon>Pseudomonadati</taxon>
        <taxon>Bacteroidota</taxon>
        <taxon>Sphingobacteriia</taxon>
        <taxon>Sphingobacteriales</taxon>
        <taxon>Sphingobacteriaceae</taxon>
        <taxon>Sphingobacterium</taxon>
    </lineage>
</organism>
<dbReference type="Proteomes" id="UP000651112">
    <property type="component" value="Unassembled WGS sequence"/>
</dbReference>
<dbReference type="EMBL" id="JACNYL010000001">
    <property type="protein sequence ID" value="MBD1420979.1"/>
    <property type="molecule type" value="Genomic_DNA"/>
</dbReference>
<reference evidence="1 2" key="1">
    <citation type="submission" date="2020-08" db="EMBL/GenBank/DDBJ databases">
        <title>Sphingobacterium sp. DN00404 isolated from aquaculture water.</title>
        <authorList>
            <person name="Zhang M."/>
        </authorList>
    </citation>
    <scope>NUCLEOTIDE SEQUENCE [LARGE SCALE GENOMIC DNA]</scope>
    <source>
        <strain evidence="1 2">KCTC 42746</strain>
    </source>
</reference>
<keyword evidence="2" id="KW-1185">Reference proteome</keyword>
<evidence type="ECO:0008006" key="3">
    <source>
        <dbReference type="Google" id="ProtNLM"/>
    </source>
</evidence>
<comment type="caution">
    <text evidence="1">The sequence shown here is derived from an EMBL/GenBank/DDBJ whole genome shotgun (WGS) entry which is preliminary data.</text>
</comment>
<dbReference type="RefSeq" id="WP_190312698.1">
    <property type="nucleotide sequence ID" value="NZ_JACNYL010000001.1"/>
</dbReference>
<accession>A0ABR7XR12</accession>
<gene>
    <name evidence="1" type="ORF">H8B21_05255</name>
</gene>
<evidence type="ECO:0000313" key="1">
    <source>
        <dbReference type="EMBL" id="MBD1420979.1"/>
    </source>
</evidence>
<sequence length="232" mass="26270">MKNLSKYIIPAMMLIMQACSQTQPNIKWLWEQTDGEKQFFVGQSIPLKANIYGGKGVDSLWLHLKPVSGGNWEYIYPVPSELFHNNNHFKFEKQVSIPGTAHIGKYEVGLFAILKDGSEINNITDIQLSVDGSFPWIADLEIGLNGRQDDLHLAADISAAKQVEKITVVIEGMTWKNSYEFTEKSIRHKVEAHFHEHIDLKSALPGTYKVKVILEDRDGRVAKQEGSFTKEK</sequence>